<keyword evidence="2" id="KW-1185">Reference proteome</keyword>
<sequence length="533" mass="58609">MDVTKEQILHRLTVLKIKVEERLKLCRGDRVTPHVFSVFRKDILQYIFEMETCITKLELGSFPETDLLETEAEWAPRLMEYHRELGDLDGSFSPSSCLDPVSQSFGVPSTPGRSSASFVVKPPQIQITGPTFSGLEMADDHMSFRNFLTRFENCVVGMANDSERLNFLKCSLSDRALRLINHLSCTDANYQRALSVLKREYLDIDEIIDQIFQDILDYVPKKDICCSGLGEFISRTASLLEELGNSFSCDFSVDDSGGARLMAKILFQKFPKELKGEMIGLTGKRIPSLSAILELTSEAVKRLRVKGSASAASTFTTGQGSSQKTARRATVTSSFHVDSNNLTSAGYSRSLPPILLVTFFNGEKMVSVNCLLDTGSGRSYLSADVLRDLGSVETVGVSCRLRLFTLLGECDRNFTEVVLGVDLGSGEALASSVLVTDAMDLSVRLAHLETLLGAFRAADYNLAGQFEAGSDLVLIKGIIGLDLIHRLITLKLVPCLRGWAFSVPSGLVPFGTVDSFCQETRSLVKWPTSPLIL</sequence>
<protein>
    <submittedName>
        <fullName evidence="1">Adk</fullName>
        <ecNumber evidence="1">2.7.4.3</ecNumber>
    </submittedName>
</protein>
<keyword evidence="1" id="KW-0808">Transferase</keyword>
<dbReference type="EC" id="2.7.4.3" evidence="1"/>
<comment type="caution">
    <text evidence="1">The sequence shown here is derived from an EMBL/GenBank/DDBJ whole genome shotgun (WGS) entry which is preliminary data.</text>
</comment>
<proteinExistence type="predicted"/>
<dbReference type="EMBL" id="CAHIKZ030001533">
    <property type="protein sequence ID" value="CAE1267327.1"/>
    <property type="molecule type" value="Genomic_DNA"/>
</dbReference>
<dbReference type="OrthoDB" id="8065581at2759"/>
<organism evidence="1 2">
    <name type="scientific">Acanthosepion pharaonis</name>
    <name type="common">Pharaoh cuttlefish</name>
    <name type="synonym">Sepia pharaonis</name>
    <dbReference type="NCBI Taxonomy" id="158019"/>
    <lineage>
        <taxon>Eukaryota</taxon>
        <taxon>Metazoa</taxon>
        <taxon>Spiralia</taxon>
        <taxon>Lophotrochozoa</taxon>
        <taxon>Mollusca</taxon>
        <taxon>Cephalopoda</taxon>
        <taxon>Coleoidea</taxon>
        <taxon>Decapodiformes</taxon>
        <taxon>Sepiida</taxon>
        <taxon>Sepiina</taxon>
        <taxon>Sepiidae</taxon>
        <taxon>Acanthosepion</taxon>
    </lineage>
</organism>
<dbReference type="GO" id="GO:0004017">
    <property type="term" value="F:AMP kinase activity"/>
    <property type="evidence" value="ECO:0007669"/>
    <property type="project" value="UniProtKB-EC"/>
</dbReference>
<evidence type="ECO:0000313" key="1">
    <source>
        <dbReference type="EMBL" id="CAE1267327.1"/>
    </source>
</evidence>
<dbReference type="Proteomes" id="UP000597762">
    <property type="component" value="Unassembled WGS sequence"/>
</dbReference>
<gene>
    <name evidence="1" type="ORF">SPHA_35551</name>
</gene>
<reference evidence="1" key="1">
    <citation type="submission" date="2021-01" db="EMBL/GenBank/DDBJ databases">
        <authorList>
            <person name="Li R."/>
            <person name="Bekaert M."/>
        </authorList>
    </citation>
    <scope>NUCLEOTIDE SEQUENCE</scope>
    <source>
        <strain evidence="1">Farmed</strain>
    </source>
</reference>
<evidence type="ECO:0000313" key="2">
    <source>
        <dbReference type="Proteomes" id="UP000597762"/>
    </source>
</evidence>
<name>A0A812CK24_ACAPH</name>
<accession>A0A812CK24</accession>
<dbReference type="InterPro" id="IPR005312">
    <property type="entry name" value="DUF1759"/>
</dbReference>
<dbReference type="Pfam" id="PF03564">
    <property type="entry name" value="DUF1759"/>
    <property type="match status" value="1"/>
</dbReference>
<dbReference type="AlphaFoldDB" id="A0A812CK24"/>